<proteinExistence type="predicted"/>
<evidence type="ECO:0000313" key="3">
    <source>
        <dbReference type="Proteomes" id="UP001642260"/>
    </source>
</evidence>
<dbReference type="AlphaFoldDB" id="A0ABC8M2B2"/>
<dbReference type="InterPro" id="IPR013955">
    <property type="entry name" value="Rep_factor-A_C"/>
</dbReference>
<sequence>MPAKINAERLPSFRPMLSVGLMYSLSEFDVAPCAQKFMLTDSFLVIRFNESTCLEELTNPIYSFTEEAFHFCDAAGLLRLAYTNRRLPDIIAEITGVRSTVKEPLKGKNHVMATIKMDSGETVILSLFDPGAISFHRKLESMIVPPMVVVATNVNPPENCWREIPEVEQLTIAQANSFAIIHPSEEFEILCIGRVTRINSEKGWSYVACSKCSRELQRNNSGFTCVRCENTNAAGVLLYRVELLVADMTAEGVFVCFDGVMTKMHKLEAHEAGQLLVYSGVNPEDSPMPLVIRGMKGKIYAFNVRLSTKKFTANRQVFTITRILGEHERLPSLDPGANGKGTSDATTIIAVYTAILPQPESGWSSVDRGFISEPAFIGDVPINTAETASEVAKGKPMSLD</sequence>
<accession>A0ABC8M2B2</accession>
<dbReference type="InterPro" id="IPR012340">
    <property type="entry name" value="NA-bd_OB-fold"/>
</dbReference>
<dbReference type="PANTHER" id="PTHR47165:SF4">
    <property type="entry name" value="OS03G0429900 PROTEIN"/>
    <property type="match status" value="1"/>
</dbReference>
<evidence type="ECO:0000259" key="1">
    <source>
        <dbReference type="Pfam" id="PF08646"/>
    </source>
</evidence>
<comment type="caution">
    <text evidence="2">The sequence shown here is derived from an EMBL/GenBank/DDBJ whole genome shotgun (WGS) entry which is preliminary data.</text>
</comment>
<reference evidence="2 3" key="1">
    <citation type="submission" date="2022-03" db="EMBL/GenBank/DDBJ databases">
        <authorList>
            <person name="Macdonald S."/>
            <person name="Ahmed S."/>
            <person name="Newling K."/>
        </authorList>
    </citation>
    <scope>NUCLEOTIDE SEQUENCE [LARGE SCALE GENOMIC DNA]</scope>
</reference>
<dbReference type="SUPFAM" id="SSF50249">
    <property type="entry name" value="Nucleic acid-binding proteins"/>
    <property type="match status" value="1"/>
</dbReference>
<organism evidence="2 3">
    <name type="scientific">Eruca vesicaria subsp. sativa</name>
    <name type="common">Garden rocket</name>
    <name type="synonym">Eruca sativa</name>
    <dbReference type="NCBI Taxonomy" id="29727"/>
    <lineage>
        <taxon>Eukaryota</taxon>
        <taxon>Viridiplantae</taxon>
        <taxon>Streptophyta</taxon>
        <taxon>Embryophyta</taxon>
        <taxon>Tracheophyta</taxon>
        <taxon>Spermatophyta</taxon>
        <taxon>Magnoliopsida</taxon>
        <taxon>eudicotyledons</taxon>
        <taxon>Gunneridae</taxon>
        <taxon>Pentapetalae</taxon>
        <taxon>rosids</taxon>
        <taxon>malvids</taxon>
        <taxon>Brassicales</taxon>
        <taxon>Brassicaceae</taxon>
        <taxon>Brassiceae</taxon>
        <taxon>Eruca</taxon>
    </lineage>
</organism>
<dbReference type="Proteomes" id="UP001642260">
    <property type="component" value="Unassembled WGS sequence"/>
</dbReference>
<dbReference type="Gene3D" id="2.40.50.140">
    <property type="entry name" value="Nucleic acid-binding proteins"/>
    <property type="match status" value="1"/>
</dbReference>
<evidence type="ECO:0000313" key="2">
    <source>
        <dbReference type="EMBL" id="CAH8389951.1"/>
    </source>
</evidence>
<keyword evidence="3" id="KW-1185">Reference proteome</keyword>
<dbReference type="EMBL" id="CAKOAT010866265">
    <property type="protein sequence ID" value="CAH8389951.1"/>
    <property type="molecule type" value="Genomic_DNA"/>
</dbReference>
<gene>
    <name evidence="2" type="ORF">ERUC_LOCUS42434</name>
</gene>
<dbReference type="PANTHER" id="PTHR47165">
    <property type="entry name" value="OS03G0429900 PROTEIN"/>
    <property type="match status" value="1"/>
</dbReference>
<protein>
    <recommendedName>
        <fullName evidence="1">Replication factor A C-terminal domain-containing protein</fullName>
    </recommendedName>
</protein>
<feature type="domain" description="Replication factor A C-terminal" evidence="1">
    <location>
        <begin position="192"/>
        <end position="316"/>
    </location>
</feature>
<dbReference type="Pfam" id="PF08646">
    <property type="entry name" value="Rep_fac-A_C"/>
    <property type="match status" value="1"/>
</dbReference>
<name>A0ABC8M2B2_ERUVS</name>